<reference evidence="2" key="1">
    <citation type="submission" date="2016-05" db="EMBL/GenBank/DDBJ databases">
        <authorList>
            <person name="Holder M.E."/>
            <person name="Ajami N.J."/>
            <person name="Petrosino J.F."/>
        </authorList>
    </citation>
    <scope>NUCLEOTIDE SEQUENCE [LARGE SCALE GENOMIC DNA]</scope>
    <source>
        <strain evidence="2">ATCC 700696</strain>
    </source>
</reference>
<dbReference type="EMBL" id="CP016199">
    <property type="protein sequence ID" value="ASS37472.1"/>
    <property type="molecule type" value="Genomic_DNA"/>
</dbReference>
<gene>
    <name evidence="1" type="ORF">AXF17_02665</name>
</gene>
<evidence type="ECO:0000313" key="1">
    <source>
        <dbReference type="EMBL" id="ASS37472.1"/>
    </source>
</evidence>
<evidence type="ECO:0000313" key="2">
    <source>
        <dbReference type="Proteomes" id="UP000214689"/>
    </source>
</evidence>
<dbReference type="SUPFAM" id="SSF53335">
    <property type="entry name" value="S-adenosyl-L-methionine-dependent methyltransferases"/>
    <property type="match status" value="1"/>
</dbReference>
<protein>
    <submittedName>
        <fullName evidence="1">Uncharacterized protein</fullName>
    </submittedName>
</protein>
<sequence length="120" mass="13366">MGDYGLSEDHSQAAVVNLGCRLNMTGRRADNGACRIYNLDFSDVIKCRNEIIPAGEREENIACDLNDFSWMYQIDTGDGAVFYAAGVFHNFSTRQVKAMVIAMAERFPGGRLVFDALNKF</sequence>
<dbReference type="InterPro" id="IPR029063">
    <property type="entry name" value="SAM-dependent_MTases_sf"/>
</dbReference>
<accession>A0A223ARA9</accession>
<dbReference type="RefSeq" id="WP_094233695.1">
    <property type="nucleotide sequence ID" value="NZ_CP016199.1"/>
</dbReference>
<dbReference type="Proteomes" id="UP000214689">
    <property type="component" value="Chromosome"/>
</dbReference>
<dbReference type="OrthoDB" id="9800233at2"/>
<organism evidence="1 2">
    <name type="scientific">Mogibacterium pumilum</name>
    <dbReference type="NCBI Taxonomy" id="86332"/>
    <lineage>
        <taxon>Bacteria</taxon>
        <taxon>Bacillati</taxon>
        <taxon>Bacillota</taxon>
        <taxon>Clostridia</taxon>
        <taxon>Peptostreptococcales</taxon>
        <taxon>Anaerovoracaceae</taxon>
        <taxon>Mogibacterium</taxon>
    </lineage>
</organism>
<dbReference type="AlphaFoldDB" id="A0A223ARA9"/>
<keyword evidence="2" id="KW-1185">Reference proteome</keyword>
<proteinExistence type="predicted"/>
<dbReference type="Gene3D" id="3.40.50.150">
    <property type="entry name" value="Vaccinia Virus protein VP39"/>
    <property type="match status" value="1"/>
</dbReference>
<name>A0A223ARA9_9FIRM</name>